<comment type="caution">
    <text evidence="1">The sequence shown here is derived from an EMBL/GenBank/DDBJ whole genome shotgun (WGS) entry which is preliminary data.</text>
</comment>
<evidence type="ECO:0000313" key="1">
    <source>
        <dbReference type="EMBL" id="EFD93663.1"/>
    </source>
</evidence>
<name>D3LVL0_9FIRM</name>
<reference evidence="1" key="2">
    <citation type="submission" date="2009-12" db="EMBL/GenBank/DDBJ databases">
        <authorList>
            <person name="Madupu R."/>
            <person name="Durkin A.S."/>
            <person name="Torralba M."/>
            <person name="Methe B."/>
            <person name="Sutton G.G."/>
            <person name="Strausberg R.L."/>
            <person name="Nelson K.E."/>
        </authorList>
    </citation>
    <scope>NUCLEOTIDE SEQUENCE</scope>
    <source>
        <strain evidence="1">28L</strain>
    </source>
</reference>
<dbReference type="RefSeq" id="WP_007390748.1">
    <property type="nucleotide sequence ID" value="NZ_ADGP01000021.1"/>
</dbReference>
<protein>
    <submittedName>
        <fullName evidence="1">Uncharacterized protein</fullName>
    </submittedName>
</protein>
<evidence type="ECO:0000313" key="4">
    <source>
        <dbReference type="Proteomes" id="UP000004018"/>
    </source>
</evidence>
<dbReference type="EMBL" id="ADGP01000021">
    <property type="protein sequence ID" value="EFD93663.1"/>
    <property type="molecule type" value="Genomic_DNA"/>
</dbReference>
<dbReference type="STRING" id="699218.HMPREF0889_1013"/>
<evidence type="ECO:0000313" key="3">
    <source>
        <dbReference type="Proteomes" id="UP000003242"/>
    </source>
</evidence>
<reference evidence="2 4" key="3">
    <citation type="submission" date="2011-04" db="EMBL/GenBank/DDBJ databases">
        <authorList>
            <person name="Harkins D.M."/>
            <person name="Madupu R."/>
            <person name="Durkin A.S."/>
            <person name="Torralba M."/>
            <person name="Methe B."/>
            <person name="Sutton G.G."/>
            <person name="Nelson K.E."/>
        </authorList>
    </citation>
    <scope>NUCLEOTIDE SEQUENCE [LARGE SCALE GENOMIC DNA]</scope>
    <source>
        <strain evidence="2 4">UPII 199-6</strain>
    </source>
</reference>
<keyword evidence="4" id="KW-1185">Reference proteome</keyword>
<proteinExistence type="predicted"/>
<accession>D3LVL0</accession>
<evidence type="ECO:0000313" key="2">
    <source>
        <dbReference type="EMBL" id="EGL41632.1"/>
    </source>
</evidence>
<gene>
    <name evidence="1" type="ORF">HMPREF0889_1013</name>
    <name evidence="2" type="ORF">HMPREF1039_1495</name>
</gene>
<dbReference type="EMBL" id="AFIJ01000009">
    <property type="protein sequence ID" value="EGL41632.1"/>
    <property type="molecule type" value="Genomic_DNA"/>
</dbReference>
<sequence length="51" mass="6156">MTDIKKEESAEEKQKRLEALFKQFGIRQSHDVRILQRVRDSMASMPRRPKR</sequence>
<dbReference type="Proteomes" id="UP000003242">
    <property type="component" value="Unassembled WGS sequence"/>
</dbReference>
<dbReference type="AlphaFoldDB" id="D3LVL0"/>
<dbReference type="Proteomes" id="UP000004018">
    <property type="component" value="Unassembled WGS sequence"/>
</dbReference>
<reference evidence="3" key="1">
    <citation type="submission" date="2009-12" db="EMBL/GenBank/DDBJ databases">
        <title>Sequence of Clostridiales genomosp. BVAB3 str. UPII9-5.</title>
        <authorList>
            <person name="Madupu R."/>
            <person name="Durkin A.S."/>
            <person name="Torralba M."/>
            <person name="Methe B."/>
            <person name="Sutton G.G."/>
            <person name="Strausberg R.L."/>
            <person name="Nelson K.E."/>
        </authorList>
    </citation>
    <scope>NUCLEOTIDE SEQUENCE [LARGE SCALE GENOMIC DNA]</scope>
    <source>
        <strain evidence="3">28L</strain>
    </source>
</reference>
<organism evidence="1 3">
    <name type="scientific">Megasphaera lornae</name>
    <dbReference type="NCBI Taxonomy" id="1000568"/>
    <lineage>
        <taxon>Bacteria</taxon>
        <taxon>Bacillati</taxon>
        <taxon>Bacillota</taxon>
        <taxon>Negativicutes</taxon>
        <taxon>Veillonellales</taxon>
        <taxon>Veillonellaceae</taxon>
        <taxon>Megasphaera</taxon>
    </lineage>
</organism>